<dbReference type="OrthoDB" id="47254at2759"/>
<dbReference type="Pfam" id="PF00566">
    <property type="entry name" value="RabGAP-TBC"/>
    <property type="match status" value="1"/>
</dbReference>
<reference evidence="3 4" key="1">
    <citation type="submission" date="2016-09" db="EMBL/GenBank/DDBJ databases">
        <title>Extensive genetic diversity and differential bi-allelic expression allows diatom success in the polar Southern Ocean.</title>
        <authorList>
            <consortium name="DOE Joint Genome Institute"/>
            <person name="Mock T."/>
            <person name="Otillar R.P."/>
            <person name="Strauss J."/>
            <person name="Dupont C."/>
            <person name="Frickenhaus S."/>
            <person name="Maumus F."/>
            <person name="Mcmullan M."/>
            <person name="Sanges R."/>
            <person name="Schmutz J."/>
            <person name="Toseland A."/>
            <person name="Valas R."/>
            <person name="Veluchamy A."/>
            <person name="Ward B.J."/>
            <person name="Allen A."/>
            <person name="Barry K."/>
            <person name="Falciatore A."/>
            <person name="Ferrante M."/>
            <person name="Fortunato A.E."/>
            <person name="Gloeckner G."/>
            <person name="Gruber A."/>
            <person name="Hipkin R."/>
            <person name="Janech M."/>
            <person name="Kroth P."/>
            <person name="Leese F."/>
            <person name="Lindquist E."/>
            <person name="Lyon B.R."/>
            <person name="Martin J."/>
            <person name="Mayer C."/>
            <person name="Parker M."/>
            <person name="Quesneville H."/>
            <person name="Raymond J."/>
            <person name="Uhlig C."/>
            <person name="Valentin K.U."/>
            <person name="Worden A.Z."/>
            <person name="Armbrust E.V."/>
            <person name="Bowler C."/>
            <person name="Green B."/>
            <person name="Moulton V."/>
            <person name="Van Oosterhout C."/>
            <person name="Grigoriev I."/>
        </authorList>
    </citation>
    <scope>NUCLEOTIDE SEQUENCE [LARGE SCALE GENOMIC DNA]</scope>
    <source>
        <strain evidence="3 4">CCMP1102</strain>
    </source>
</reference>
<feature type="non-terminal residue" evidence="3">
    <location>
        <position position="563"/>
    </location>
</feature>
<dbReference type="InterPro" id="IPR000195">
    <property type="entry name" value="Rab-GAP-TBC_dom"/>
</dbReference>
<accession>A0A1E7EQH9</accession>
<keyword evidence="4" id="KW-1185">Reference proteome</keyword>
<dbReference type="EMBL" id="KV784381">
    <property type="protein sequence ID" value="OEU08218.1"/>
    <property type="molecule type" value="Genomic_DNA"/>
</dbReference>
<dbReference type="InterPro" id="IPR035969">
    <property type="entry name" value="Rab-GAP_TBC_sf"/>
</dbReference>
<dbReference type="Proteomes" id="UP000095751">
    <property type="component" value="Unassembled WGS sequence"/>
</dbReference>
<evidence type="ECO:0000313" key="3">
    <source>
        <dbReference type="EMBL" id="OEU08218.1"/>
    </source>
</evidence>
<dbReference type="GO" id="GO:0005096">
    <property type="term" value="F:GTPase activator activity"/>
    <property type="evidence" value="ECO:0007669"/>
    <property type="project" value="UniProtKB-KW"/>
</dbReference>
<evidence type="ECO:0000256" key="1">
    <source>
        <dbReference type="ARBA" id="ARBA00022468"/>
    </source>
</evidence>
<dbReference type="InParanoid" id="A0A1E7EQH9"/>
<dbReference type="KEGG" id="fcy:FRACYDRAFT_136656"/>
<dbReference type="AlphaFoldDB" id="A0A1E7EQH9"/>
<protein>
    <recommendedName>
        <fullName evidence="2">Rab-GAP TBC domain-containing protein</fullName>
    </recommendedName>
</protein>
<dbReference type="GO" id="GO:0005789">
    <property type="term" value="C:endoplasmic reticulum membrane"/>
    <property type="evidence" value="ECO:0007669"/>
    <property type="project" value="TreeGrafter"/>
</dbReference>
<dbReference type="PROSITE" id="PS50086">
    <property type="entry name" value="TBC_RABGAP"/>
    <property type="match status" value="1"/>
</dbReference>
<dbReference type="PANTHER" id="PTHR20913">
    <property type="entry name" value="TBC1 DOMAIN FAMILY MEMBER 20/GTPASE"/>
    <property type="match status" value="1"/>
</dbReference>
<feature type="non-terminal residue" evidence="3">
    <location>
        <position position="1"/>
    </location>
</feature>
<evidence type="ECO:0000313" key="4">
    <source>
        <dbReference type="Proteomes" id="UP000095751"/>
    </source>
</evidence>
<dbReference type="SUPFAM" id="SSF47923">
    <property type="entry name" value="Ypt/Rab-GAP domain of gyp1p"/>
    <property type="match status" value="2"/>
</dbReference>
<feature type="domain" description="Rab-GAP TBC" evidence="2">
    <location>
        <begin position="16"/>
        <end position="340"/>
    </location>
</feature>
<organism evidence="3 4">
    <name type="scientific">Fragilariopsis cylindrus CCMP1102</name>
    <dbReference type="NCBI Taxonomy" id="635003"/>
    <lineage>
        <taxon>Eukaryota</taxon>
        <taxon>Sar</taxon>
        <taxon>Stramenopiles</taxon>
        <taxon>Ochrophyta</taxon>
        <taxon>Bacillariophyta</taxon>
        <taxon>Bacillariophyceae</taxon>
        <taxon>Bacillariophycidae</taxon>
        <taxon>Bacillariales</taxon>
        <taxon>Bacillariaceae</taxon>
        <taxon>Fragilariopsis</taxon>
    </lineage>
</organism>
<sequence length="563" mass="64050">INLWKLRELALTPGGLVNDTLRKRAWPKLVGLDHNYDPLQFDDILPLMNIYDSKKKKKQLKATKSSSSQKPSVPTIEIDAEHELLQANESSQQQQHNEYYHLGPPSSTLLVESMDILQIDRDVARCTWHLLTGSQRSIPNTISPIKNKSRHHSHSAKYRRNRKISVLLKKKQRRLANLINLTLVESYDRSDEKDGLTNPNNRLRYYQGYHDVACIFLHALGGAGTNNETMHVPGGVGDYNNNNNNCNNIGDLELPSKVLCQISFSHFGDALQSDFLKLQTGLKLILFPLLRKLDREVHDHLLDADMEPYFCLSWIITWYAHDIRDTNLVKRLFDAFIVGHPLLPVYTALSMMTHPYNRRIILETDCDFAALHQCLASLPKHSCQVGYKKRQGDGYNDNIITYISDDEEEGGDEEQSEFDDDTIMSNCTNDDTTSYCGTESSFPTSIAGGESSCAATPDNNPVPFESVLDTALQYMKKYPPNSLVEIAKLYYSDDWDSQISLLSSSPNNKINVQEQIALLNPHPPPWSIVSSCTSDWIEKQKLRFDLGLKPTSRNDRRRRRNQG</sequence>
<dbReference type="Gene3D" id="1.10.472.80">
    <property type="entry name" value="Ypt/Rab-GAP domain of gyp1p, domain 3"/>
    <property type="match status" value="1"/>
</dbReference>
<keyword evidence="1" id="KW-0343">GTPase activation</keyword>
<gene>
    <name evidence="3" type="ORF">FRACYDRAFT_136656</name>
</gene>
<dbReference type="PANTHER" id="PTHR20913:SF7">
    <property type="entry name" value="RE60063P"/>
    <property type="match status" value="1"/>
</dbReference>
<name>A0A1E7EQH9_9STRA</name>
<dbReference type="GO" id="GO:0006888">
    <property type="term" value="P:endoplasmic reticulum to Golgi vesicle-mediated transport"/>
    <property type="evidence" value="ECO:0007669"/>
    <property type="project" value="TreeGrafter"/>
</dbReference>
<proteinExistence type="predicted"/>
<evidence type="ECO:0000259" key="2">
    <source>
        <dbReference type="PROSITE" id="PS50086"/>
    </source>
</evidence>
<dbReference type="Gene3D" id="1.10.8.1310">
    <property type="match status" value="1"/>
</dbReference>
<dbReference type="InterPro" id="IPR045913">
    <property type="entry name" value="TBC20/Gyp8-like"/>
</dbReference>